<comment type="similarity">
    <text evidence="2">Belongs to the skp family.</text>
</comment>
<dbReference type="InterPro" id="IPR005632">
    <property type="entry name" value="Chaperone_Skp"/>
</dbReference>
<dbReference type="Proteomes" id="UP000243535">
    <property type="component" value="Unassembled WGS sequence"/>
</dbReference>
<name>A0A0K6GVU1_9NEIS</name>
<feature type="coiled-coil region" evidence="3">
    <location>
        <begin position="45"/>
        <end position="129"/>
    </location>
</feature>
<dbReference type="EMBL" id="CYHA01000002">
    <property type="protein sequence ID" value="CUA82862.1"/>
    <property type="molecule type" value="Genomic_DNA"/>
</dbReference>
<evidence type="ECO:0000256" key="1">
    <source>
        <dbReference type="ARBA" id="ARBA00022729"/>
    </source>
</evidence>
<dbReference type="GO" id="GO:0051082">
    <property type="term" value="F:unfolded protein binding"/>
    <property type="evidence" value="ECO:0007669"/>
    <property type="project" value="InterPro"/>
</dbReference>
<reference evidence="6" key="1">
    <citation type="submission" date="2015-08" db="EMBL/GenBank/DDBJ databases">
        <authorList>
            <person name="Varghese N."/>
        </authorList>
    </citation>
    <scope>NUCLEOTIDE SEQUENCE [LARGE SCALE GENOMIC DNA]</scope>
    <source>
        <strain evidence="6">DSM 17901</strain>
    </source>
</reference>
<dbReference type="InterPro" id="IPR024930">
    <property type="entry name" value="Skp_dom_sf"/>
</dbReference>
<dbReference type="RefSeq" id="WP_235445597.1">
    <property type="nucleotide sequence ID" value="NZ_CYHA01000002.1"/>
</dbReference>
<dbReference type="PIRSF" id="PIRSF002094">
    <property type="entry name" value="OMP26_Skp"/>
    <property type="match status" value="1"/>
</dbReference>
<dbReference type="GO" id="GO:0050821">
    <property type="term" value="P:protein stabilization"/>
    <property type="evidence" value="ECO:0007669"/>
    <property type="project" value="TreeGrafter"/>
</dbReference>
<accession>A0A0K6GVU1</accession>
<feature type="chain" id="PRO_5005503525" evidence="4">
    <location>
        <begin position="22"/>
        <end position="162"/>
    </location>
</feature>
<dbReference type="STRING" id="375574.GCA_001418035_01286"/>
<keyword evidence="1 4" id="KW-0732">Signal</keyword>
<keyword evidence="3" id="KW-0175">Coiled coil</keyword>
<protein>
    <submittedName>
        <fullName evidence="5">Periplasmic chaperone for outer membrane proteins Skp</fullName>
    </submittedName>
</protein>
<evidence type="ECO:0000256" key="2">
    <source>
        <dbReference type="PIRNR" id="PIRNR002094"/>
    </source>
</evidence>
<dbReference type="Gene3D" id="3.30.910.20">
    <property type="entry name" value="Skp domain"/>
    <property type="match status" value="1"/>
</dbReference>
<organism evidence="5 6">
    <name type="scientific">Gulbenkiania indica</name>
    <dbReference type="NCBI Taxonomy" id="375574"/>
    <lineage>
        <taxon>Bacteria</taxon>
        <taxon>Pseudomonadati</taxon>
        <taxon>Pseudomonadota</taxon>
        <taxon>Betaproteobacteria</taxon>
        <taxon>Neisseriales</taxon>
        <taxon>Chromobacteriaceae</taxon>
        <taxon>Gulbenkiania</taxon>
    </lineage>
</organism>
<dbReference type="AlphaFoldDB" id="A0A0K6GVU1"/>
<evidence type="ECO:0000256" key="4">
    <source>
        <dbReference type="SAM" id="SignalP"/>
    </source>
</evidence>
<evidence type="ECO:0000256" key="3">
    <source>
        <dbReference type="SAM" id="Coils"/>
    </source>
</evidence>
<dbReference type="GO" id="GO:0005829">
    <property type="term" value="C:cytosol"/>
    <property type="evidence" value="ECO:0007669"/>
    <property type="project" value="TreeGrafter"/>
</dbReference>
<feature type="signal peptide" evidence="4">
    <location>
        <begin position="1"/>
        <end position="21"/>
    </location>
</feature>
<dbReference type="Pfam" id="PF03938">
    <property type="entry name" value="OmpH"/>
    <property type="match status" value="1"/>
</dbReference>
<keyword evidence="6" id="KW-1185">Reference proteome</keyword>
<dbReference type="SMART" id="SM00935">
    <property type="entry name" value="OmpH"/>
    <property type="match status" value="1"/>
</dbReference>
<dbReference type="PANTHER" id="PTHR35089">
    <property type="entry name" value="CHAPERONE PROTEIN SKP"/>
    <property type="match status" value="1"/>
</dbReference>
<dbReference type="PANTHER" id="PTHR35089:SF1">
    <property type="entry name" value="CHAPERONE PROTEIN SKP"/>
    <property type="match status" value="1"/>
</dbReference>
<proteinExistence type="inferred from homology"/>
<gene>
    <name evidence="5" type="ORF">Ga0061063_1495</name>
</gene>
<sequence length="162" mass="18974">MKRLQHGLTALMLLVSANLMAADFKFGYVNTERIYREAAPAQAIQKKLEREFADRRNELKKMEARARDLEAQLGRANLPAADRKKAEREMAGLDRDYRAKAREFSEDFNQRRNEEFAAVQERANRLLRQIAEKEQYDLILQDAVYVNPKYDLTPKVLKELEK</sequence>
<evidence type="ECO:0000313" key="5">
    <source>
        <dbReference type="EMBL" id="CUA82862.1"/>
    </source>
</evidence>
<evidence type="ECO:0000313" key="6">
    <source>
        <dbReference type="Proteomes" id="UP000243535"/>
    </source>
</evidence>
<dbReference type="SUPFAM" id="SSF111384">
    <property type="entry name" value="OmpH-like"/>
    <property type="match status" value="1"/>
</dbReference>